<keyword evidence="2" id="KW-1185">Reference proteome</keyword>
<dbReference type="Proteomes" id="UP000194266">
    <property type="component" value="Unassembled WGS sequence"/>
</dbReference>
<proteinExistence type="predicted"/>
<sequence>MVTDPPPAASPVSGTQVSDTLAWLSSKLTPIRVLDAGARGLPASWDALDGLVRSTVCDPLADAAADRGDTVVDPVAVSVHGGSEELKVTRDPDRSSLLEPHRAVVARYGDAAGFEVCERRPVPTATLRQLRERHDSFDVLQLTTQGLEYALLSSDLDAVRDAVCIDVAGGLVDDYVGQYPLAVVAPLLRGLGYSLLDLSTATRPAAGWGDTVRHQPLEYRGLWMKDDLVCGTESTRLEQAVKLLVLCKTLGHHAFGHELATALRQRALLPPGPARVLARAGFWALPWSL</sequence>
<evidence type="ECO:0000313" key="2">
    <source>
        <dbReference type="Proteomes" id="UP000194266"/>
    </source>
</evidence>
<gene>
    <name evidence="1" type="ORF">OQI_12930</name>
</gene>
<comment type="caution">
    <text evidence="1">The sequence shown here is derived from an EMBL/GenBank/DDBJ whole genome shotgun (WGS) entry which is preliminary data.</text>
</comment>
<organism evidence="1 2">
    <name type="scientific">Streptomyces pharetrae CZA14</name>
    <dbReference type="NCBI Taxonomy" id="1144883"/>
    <lineage>
        <taxon>Bacteria</taxon>
        <taxon>Bacillati</taxon>
        <taxon>Actinomycetota</taxon>
        <taxon>Actinomycetes</taxon>
        <taxon>Kitasatosporales</taxon>
        <taxon>Streptomycetaceae</taxon>
        <taxon>Streptomyces</taxon>
    </lineage>
</organism>
<protein>
    <submittedName>
        <fullName evidence="1">Uncharacterized protein</fullName>
    </submittedName>
</protein>
<accession>A0ABX3YKL9</accession>
<evidence type="ECO:0000313" key="1">
    <source>
        <dbReference type="EMBL" id="OSZ60036.1"/>
    </source>
</evidence>
<dbReference type="EMBL" id="MRYD01000054">
    <property type="protein sequence ID" value="OSZ60036.1"/>
    <property type="molecule type" value="Genomic_DNA"/>
</dbReference>
<dbReference type="RefSeq" id="WP_086169500.1">
    <property type="nucleotide sequence ID" value="NZ_MRYD01000054.1"/>
</dbReference>
<reference evidence="1 2" key="1">
    <citation type="submission" date="2016-12" db="EMBL/GenBank/DDBJ databases">
        <title>Genome Mining:The Detection of Biosynthetic Gene Clusters to Aid in the Expression of Curamycin A produced by Streptomyces sp. strain CZA14.</title>
        <authorList>
            <person name="Durrell K.A."/>
            <person name="Kirby B.M."/>
            <person name="Khan W."/>
            <person name="Mthethwa T."/>
            <person name="Le Roes-Hill M."/>
        </authorList>
    </citation>
    <scope>NUCLEOTIDE SEQUENCE [LARGE SCALE GENOMIC DNA]</scope>
    <source>
        <strain evidence="1 2">CZA14</strain>
    </source>
</reference>
<name>A0ABX3YKL9_9ACTN</name>